<feature type="transmembrane region" description="Helical" evidence="2">
    <location>
        <begin position="425"/>
        <end position="444"/>
    </location>
</feature>
<accession>A0ABY2FIW2</accession>
<keyword evidence="2" id="KW-0812">Transmembrane</keyword>
<dbReference type="RefSeq" id="WP_134130707.1">
    <property type="nucleotide sequence ID" value="NZ_SODU01000002.1"/>
</dbReference>
<dbReference type="PANTHER" id="PTHR24216:SF65">
    <property type="entry name" value="PAXILLIN-LIKE PROTEIN 1"/>
    <property type="match status" value="1"/>
</dbReference>
<protein>
    <submittedName>
        <fullName evidence="3">Peptide zinc metalloprotease protein</fullName>
    </submittedName>
</protein>
<feature type="transmembrane region" description="Helical" evidence="2">
    <location>
        <begin position="239"/>
        <end position="267"/>
    </location>
</feature>
<keyword evidence="2" id="KW-0472">Membrane</keyword>
<proteinExistence type="predicted"/>
<sequence>MRTGLAPGVPVRAAGVVLLGEMAGSGYRTPPALVRRADGQMIQLTRLLYLVLKAIDGRRDHTQIAELVSASYGRSVSVANVEALVEKLRPLGLVRGVDGSEPQVRRSNPLLALRFRYVVTDRRRTERITRPFAGLFGRLPVVGFVAAFVYVCWWLLFDKGLASAAYEAFHKPGFLLLVFAVTVLSAGFHEFGHAAAARYGGSTPSAMGMGFYLFWPAFYTDVTDSYRLGRGGRIRTDLGGLYFNAIVAVATVVIAELTGYDALLLVVATQILQMVRQLLPTIRFDGYHVLADLTGVPDLYHHIKPTLIGLLPWHWKDRKRALKPWAQAVITVWCLTVVPLMLVMLTMTVVTLPRVLATARASADEQWRMLVGGWHDADLVEVLARGLAMIALALPLLGLGLLLWRLVGRIVRSVWRRTAGKPAQRSVAAVVALLIIAALGWAWWPDDERYRPITPNERGTITEFVQRAKHTTRQPPTGSRQLHEGQMHQTRVLWPAGVNRPTRQRPTLALVMVPRPPTTTRTVAPATPSPSAVVPTPAPTAVSPTYRTDAPVWVFPFDRPLPAEPGGNQALAVNTTNNTVTYDIAFALVWAEDRVTNTNEAYAFASCSNCAAVAIAFQVVLVIGDADVIVPQNLAGALSYDCVQCLTYALATQLVVTLDRPLSATGITALNQVWAQLADLARSIKQYPLSELRARLTSFEQQILNVIAADGALTTPAVPQTATPATQPAQSPTASTTEAPTSSLTPSDPSQIAPTTDPPTTPNPSPTPTPSEPASPDQTTPTQTPPAPSPSPTPTETPAATPTPTEPQTTTPTSP</sequence>
<feature type="compositionally biased region" description="Pro residues" evidence="1">
    <location>
        <begin position="783"/>
        <end position="795"/>
    </location>
</feature>
<evidence type="ECO:0000313" key="4">
    <source>
        <dbReference type="Proteomes" id="UP000295060"/>
    </source>
</evidence>
<feature type="region of interest" description="Disordered" evidence="1">
    <location>
        <begin position="717"/>
        <end position="815"/>
    </location>
</feature>
<feature type="transmembrane region" description="Helical" evidence="2">
    <location>
        <begin position="132"/>
        <end position="156"/>
    </location>
</feature>
<dbReference type="PANTHER" id="PTHR24216">
    <property type="entry name" value="PAXILLIN-RELATED"/>
    <property type="match status" value="1"/>
</dbReference>
<keyword evidence="2" id="KW-1133">Transmembrane helix</keyword>
<evidence type="ECO:0000256" key="1">
    <source>
        <dbReference type="SAM" id="MobiDB-lite"/>
    </source>
</evidence>
<feature type="transmembrane region" description="Helical" evidence="2">
    <location>
        <begin position="168"/>
        <end position="187"/>
    </location>
</feature>
<organism evidence="3 4">
    <name type="scientific">Kribbella pratensis</name>
    <dbReference type="NCBI Taxonomy" id="2512112"/>
    <lineage>
        <taxon>Bacteria</taxon>
        <taxon>Bacillati</taxon>
        <taxon>Actinomycetota</taxon>
        <taxon>Actinomycetes</taxon>
        <taxon>Propionibacteriales</taxon>
        <taxon>Kribbellaceae</taxon>
        <taxon>Kribbella</taxon>
    </lineage>
</organism>
<keyword evidence="3" id="KW-0482">Metalloprotease</keyword>
<keyword evidence="4" id="KW-1185">Reference proteome</keyword>
<comment type="caution">
    <text evidence="3">The sequence shown here is derived from an EMBL/GenBank/DDBJ whole genome shotgun (WGS) entry which is preliminary data.</text>
</comment>
<feature type="transmembrane region" description="Helical" evidence="2">
    <location>
        <begin position="199"/>
        <end position="219"/>
    </location>
</feature>
<feature type="region of interest" description="Disordered" evidence="1">
    <location>
        <begin position="518"/>
        <end position="540"/>
    </location>
</feature>
<gene>
    <name evidence="3" type="ORF">EV137_4695</name>
</gene>
<dbReference type="GO" id="GO:0008237">
    <property type="term" value="F:metallopeptidase activity"/>
    <property type="evidence" value="ECO:0007669"/>
    <property type="project" value="UniProtKB-KW"/>
</dbReference>
<feature type="transmembrane region" description="Helical" evidence="2">
    <location>
        <begin position="325"/>
        <end position="350"/>
    </location>
</feature>
<reference evidence="3 4" key="1">
    <citation type="submission" date="2019-03" db="EMBL/GenBank/DDBJ databases">
        <title>Genomic Encyclopedia of Type Strains, Phase III (KMG-III): the genomes of soil and plant-associated and newly described type strains.</title>
        <authorList>
            <person name="Whitman W."/>
        </authorList>
    </citation>
    <scope>NUCLEOTIDE SEQUENCE [LARGE SCALE GENOMIC DNA]</scope>
    <source>
        <strain evidence="3 4">VKMAc-2574</strain>
    </source>
</reference>
<feature type="compositionally biased region" description="Low complexity" evidence="1">
    <location>
        <begin position="717"/>
        <end position="747"/>
    </location>
</feature>
<dbReference type="EMBL" id="SODU01000002">
    <property type="protein sequence ID" value="TDW90866.1"/>
    <property type="molecule type" value="Genomic_DNA"/>
</dbReference>
<evidence type="ECO:0000313" key="3">
    <source>
        <dbReference type="EMBL" id="TDW90866.1"/>
    </source>
</evidence>
<feature type="compositionally biased region" description="Pro residues" evidence="1">
    <location>
        <begin position="756"/>
        <end position="773"/>
    </location>
</feature>
<feature type="transmembrane region" description="Helical" evidence="2">
    <location>
        <begin position="382"/>
        <end position="404"/>
    </location>
</feature>
<keyword evidence="3" id="KW-0645">Protease</keyword>
<dbReference type="Proteomes" id="UP000295060">
    <property type="component" value="Unassembled WGS sequence"/>
</dbReference>
<keyword evidence="3" id="KW-0378">Hydrolase</keyword>
<feature type="compositionally biased region" description="Low complexity" evidence="1">
    <location>
        <begin position="796"/>
        <end position="815"/>
    </location>
</feature>
<evidence type="ECO:0000256" key="2">
    <source>
        <dbReference type="SAM" id="Phobius"/>
    </source>
</evidence>
<name>A0ABY2FIW2_9ACTN</name>